<dbReference type="AlphaFoldDB" id="A0AAW2VME4"/>
<gene>
    <name evidence="1" type="ORF">Sradi_0668300</name>
</gene>
<name>A0AAW2VME4_SESRA</name>
<evidence type="ECO:0000313" key="1">
    <source>
        <dbReference type="EMBL" id="KAL0430423.1"/>
    </source>
</evidence>
<dbReference type="EMBL" id="JACGWJ010000003">
    <property type="protein sequence ID" value="KAL0430423.1"/>
    <property type="molecule type" value="Genomic_DNA"/>
</dbReference>
<dbReference type="PANTHER" id="PTHR11439:SF467">
    <property type="entry name" value="INTEGRASE CATALYTIC DOMAIN-CONTAINING PROTEIN"/>
    <property type="match status" value="1"/>
</dbReference>
<sequence>MVPLSTTEAEYMAITETVKEVIWLQGLLGELGIDQKYVIVHCDSQSAIQLAKNQVYHARMKHIDVRYHFVAEIVEEGGVKIQKIRTAKNPADMLTKVVSAIKFKIRFGLDQPCQNLKVELELLHRLVERKFTKVEICRKA</sequence>
<comment type="caution">
    <text evidence="1">The sequence shown here is derived from an EMBL/GenBank/DDBJ whole genome shotgun (WGS) entry which is preliminary data.</text>
</comment>
<protein>
    <submittedName>
        <fullName evidence="1">Retrovirus-related Pol polyprotein from transposon TNT 1-94</fullName>
    </submittedName>
</protein>
<dbReference type="CDD" id="cd09272">
    <property type="entry name" value="RNase_HI_RT_Ty1"/>
    <property type="match status" value="1"/>
</dbReference>
<organism evidence="1">
    <name type="scientific">Sesamum radiatum</name>
    <name type="common">Black benniseed</name>
    <dbReference type="NCBI Taxonomy" id="300843"/>
    <lineage>
        <taxon>Eukaryota</taxon>
        <taxon>Viridiplantae</taxon>
        <taxon>Streptophyta</taxon>
        <taxon>Embryophyta</taxon>
        <taxon>Tracheophyta</taxon>
        <taxon>Spermatophyta</taxon>
        <taxon>Magnoliopsida</taxon>
        <taxon>eudicotyledons</taxon>
        <taxon>Gunneridae</taxon>
        <taxon>Pentapetalae</taxon>
        <taxon>asterids</taxon>
        <taxon>lamiids</taxon>
        <taxon>Lamiales</taxon>
        <taxon>Pedaliaceae</taxon>
        <taxon>Sesamum</taxon>
    </lineage>
</organism>
<reference evidence="1" key="1">
    <citation type="submission" date="2020-06" db="EMBL/GenBank/DDBJ databases">
        <authorList>
            <person name="Li T."/>
            <person name="Hu X."/>
            <person name="Zhang T."/>
            <person name="Song X."/>
            <person name="Zhang H."/>
            <person name="Dai N."/>
            <person name="Sheng W."/>
            <person name="Hou X."/>
            <person name="Wei L."/>
        </authorList>
    </citation>
    <scope>NUCLEOTIDE SEQUENCE</scope>
    <source>
        <strain evidence="1">G02</strain>
        <tissue evidence="1">Leaf</tissue>
    </source>
</reference>
<proteinExistence type="predicted"/>
<dbReference type="PANTHER" id="PTHR11439">
    <property type="entry name" value="GAG-POL-RELATED RETROTRANSPOSON"/>
    <property type="match status" value="1"/>
</dbReference>
<accession>A0AAW2VME4</accession>
<reference evidence="1" key="2">
    <citation type="journal article" date="2024" name="Plant">
        <title>Genomic evolution and insights into agronomic trait innovations of Sesamum species.</title>
        <authorList>
            <person name="Miao H."/>
            <person name="Wang L."/>
            <person name="Qu L."/>
            <person name="Liu H."/>
            <person name="Sun Y."/>
            <person name="Le M."/>
            <person name="Wang Q."/>
            <person name="Wei S."/>
            <person name="Zheng Y."/>
            <person name="Lin W."/>
            <person name="Duan Y."/>
            <person name="Cao H."/>
            <person name="Xiong S."/>
            <person name="Wang X."/>
            <person name="Wei L."/>
            <person name="Li C."/>
            <person name="Ma Q."/>
            <person name="Ju M."/>
            <person name="Zhao R."/>
            <person name="Li G."/>
            <person name="Mu C."/>
            <person name="Tian Q."/>
            <person name="Mei H."/>
            <person name="Zhang T."/>
            <person name="Gao T."/>
            <person name="Zhang H."/>
        </authorList>
    </citation>
    <scope>NUCLEOTIDE SEQUENCE</scope>
    <source>
        <strain evidence="1">G02</strain>
    </source>
</reference>